<proteinExistence type="predicted"/>
<keyword evidence="2" id="KW-1185">Reference proteome</keyword>
<reference evidence="1 2" key="1">
    <citation type="journal article" date="2020" name="ISME J.">
        <title>Comparative genomics reveals insights into cyanobacterial evolution and habitat adaptation.</title>
        <authorList>
            <person name="Chen M.Y."/>
            <person name="Teng W.K."/>
            <person name="Zhao L."/>
            <person name="Hu C.X."/>
            <person name="Zhou Y.K."/>
            <person name="Han B.P."/>
            <person name="Song L.R."/>
            <person name="Shu W.S."/>
        </authorList>
    </citation>
    <scope>NUCLEOTIDE SEQUENCE [LARGE SCALE GENOMIC DNA]</scope>
    <source>
        <strain evidence="1 2">FACHB-248</strain>
    </source>
</reference>
<accession>A0ABR8GWC1</accession>
<name>A0ABR8GWC1_9CYAN</name>
<organism evidence="1 2">
    <name type="scientific">Scytonema hofmannii FACHB-248</name>
    <dbReference type="NCBI Taxonomy" id="1842502"/>
    <lineage>
        <taxon>Bacteria</taxon>
        <taxon>Bacillati</taxon>
        <taxon>Cyanobacteriota</taxon>
        <taxon>Cyanophyceae</taxon>
        <taxon>Nostocales</taxon>
        <taxon>Scytonemataceae</taxon>
        <taxon>Scytonema</taxon>
    </lineage>
</organism>
<dbReference type="Proteomes" id="UP000660380">
    <property type="component" value="Unassembled WGS sequence"/>
</dbReference>
<protein>
    <submittedName>
        <fullName evidence="1">IS5/IS1182 family transposase</fullName>
    </submittedName>
</protein>
<dbReference type="EMBL" id="JACJTA010000053">
    <property type="protein sequence ID" value="MBD2607033.1"/>
    <property type="molecule type" value="Genomic_DNA"/>
</dbReference>
<comment type="caution">
    <text evidence="1">The sequence shown here is derived from an EMBL/GenBank/DDBJ whole genome shotgun (WGS) entry which is preliminary data.</text>
</comment>
<sequence>MAKLSHTSKTAIAITFLVMNLSTQLSRSKSAFLCLFLKITPFFGSNIIESYSLANQKKQELIFRACLNN</sequence>
<feature type="non-terminal residue" evidence="1">
    <location>
        <position position="1"/>
    </location>
</feature>
<evidence type="ECO:0000313" key="2">
    <source>
        <dbReference type="Proteomes" id="UP000660380"/>
    </source>
</evidence>
<evidence type="ECO:0000313" key="1">
    <source>
        <dbReference type="EMBL" id="MBD2607033.1"/>
    </source>
</evidence>
<gene>
    <name evidence="1" type="ORF">H6G81_21505</name>
</gene>